<feature type="transmembrane region" description="Helical" evidence="11">
    <location>
        <begin position="166"/>
        <end position="183"/>
    </location>
</feature>
<gene>
    <name evidence="15" type="ORF">GH984_09920</name>
</gene>
<evidence type="ECO:0000256" key="6">
    <source>
        <dbReference type="ARBA" id="ARBA00022801"/>
    </source>
</evidence>
<name>A0A6N7QXF7_9GAMM</name>
<dbReference type="Pfam" id="PF00664">
    <property type="entry name" value="ABC_membrane"/>
    <property type="match status" value="1"/>
</dbReference>
<keyword evidence="16" id="KW-1185">Reference proteome</keyword>
<dbReference type="PROSITE" id="PS50893">
    <property type="entry name" value="ABC_TRANSPORTER_2"/>
    <property type="match status" value="1"/>
</dbReference>
<evidence type="ECO:0000256" key="5">
    <source>
        <dbReference type="ARBA" id="ARBA00022741"/>
    </source>
</evidence>
<dbReference type="InterPro" id="IPR003439">
    <property type="entry name" value="ABC_transporter-like_ATP-bd"/>
</dbReference>
<dbReference type="RefSeq" id="WP_153720064.1">
    <property type="nucleotide sequence ID" value="NZ_WJPP01000005.1"/>
</dbReference>
<feature type="region of interest" description="Disordered" evidence="10">
    <location>
        <begin position="463"/>
        <end position="482"/>
    </location>
</feature>
<dbReference type="Gene3D" id="3.90.70.10">
    <property type="entry name" value="Cysteine proteinases"/>
    <property type="match status" value="1"/>
</dbReference>
<evidence type="ECO:0000256" key="2">
    <source>
        <dbReference type="ARBA" id="ARBA00022448"/>
    </source>
</evidence>
<dbReference type="PANTHER" id="PTHR43394:SF1">
    <property type="entry name" value="ATP-BINDING CASSETTE SUB-FAMILY B MEMBER 10, MITOCHONDRIAL"/>
    <property type="match status" value="1"/>
</dbReference>
<dbReference type="Gene3D" id="3.40.50.300">
    <property type="entry name" value="P-loop containing nucleotide triphosphate hydrolases"/>
    <property type="match status" value="1"/>
</dbReference>
<protein>
    <submittedName>
        <fullName evidence="15">NHLP family bacteriocin export ABC transporter peptidase/permease/ATPase subunit</fullName>
    </submittedName>
</protein>
<keyword evidence="3" id="KW-1003">Cell membrane</keyword>
<dbReference type="InterPro" id="IPR027417">
    <property type="entry name" value="P-loop_NTPase"/>
</dbReference>
<dbReference type="InterPro" id="IPR036640">
    <property type="entry name" value="ABC1_TM_sf"/>
</dbReference>
<evidence type="ECO:0000256" key="8">
    <source>
        <dbReference type="ARBA" id="ARBA00022989"/>
    </source>
</evidence>
<comment type="subcellular location">
    <subcellularLocation>
        <location evidence="1">Cell membrane</location>
        <topology evidence="1">Multi-pass membrane protein</topology>
    </subcellularLocation>
</comment>
<dbReference type="SUPFAM" id="SSF90123">
    <property type="entry name" value="ABC transporter transmembrane region"/>
    <property type="match status" value="1"/>
</dbReference>
<dbReference type="SUPFAM" id="SSF52540">
    <property type="entry name" value="P-loop containing nucleoside triphosphate hydrolases"/>
    <property type="match status" value="1"/>
</dbReference>
<dbReference type="InterPro" id="IPR017871">
    <property type="entry name" value="ABC_transporter-like_CS"/>
</dbReference>
<keyword evidence="7" id="KW-0067">ATP-binding</keyword>
<keyword evidence="8 11" id="KW-1133">Transmembrane helix</keyword>
<keyword evidence="5" id="KW-0547">Nucleotide-binding</keyword>
<evidence type="ECO:0000313" key="16">
    <source>
        <dbReference type="Proteomes" id="UP000433788"/>
    </source>
</evidence>
<evidence type="ECO:0000256" key="9">
    <source>
        <dbReference type="ARBA" id="ARBA00023136"/>
    </source>
</evidence>
<comment type="caution">
    <text evidence="15">The sequence shown here is derived from an EMBL/GenBank/DDBJ whole genome shotgun (WGS) entry which is preliminary data.</text>
</comment>
<dbReference type="InterPro" id="IPR011527">
    <property type="entry name" value="ABC1_TM_dom"/>
</dbReference>
<keyword evidence="4 11" id="KW-0812">Transmembrane</keyword>
<evidence type="ECO:0000259" key="12">
    <source>
        <dbReference type="PROSITE" id="PS50893"/>
    </source>
</evidence>
<proteinExistence type="predicted"/>
<feature type="transmembrane region" description="Helical" evidence="11">
    <location>
        <begin position="277"/>
        <end position="298"/>
    </location>
</feature>
<dbReference type="GO" id="GO:0005886">
    <property type="term" value="C:plasma membrane"/>
    <property type="evidence" value="ECO:0007669"/>
    <property type="project" value="UniProtKB-SubCell"/>
</dbReference>
<dbReference type="Proteomes" id="UP000433788">
    <property type="component" value="Unassembled WGS sequence"/>
</dbReference>
<feature type="domain" description="ABC transporter" evidence="12">
    <location>
        <begin position="488"/>
        <end position="721"/>
    </location>
</feature>
<evidence type="ECO:0000313" key="15">
    <source>
        <dbReference type="EMBL" id="MRH79017.1"/>
    </source>
</evidence>
<keyword evidence="2" id="KW-0813">Transport</keyword>
<evidence type="ECO:0000259" key="13">
    <source>
        <dbReference type="PROSITE" id="PS50929"/>
    </source>
</evidence>
<evidence type="ECO:0000259" key="14">
    <source>
        <dbReference type="PROSITE" id="PS50990"/>
    </source>
</evidence>
<evidence type="ECO:0000256" key="4">
    <source>
        <dbReference type="ARBA" id="ARBA00022692"/>
    </source>
</evidence>
<feature type="domain" description="Peptidase C39" evidence="14">
    <location>
        <begin position="18"/>
        <end position="137"/>
    </location>
</feature>
<dbReference type="CDD" id="cd18569">
    <property type="entry name" value="ABC_6TM_NHLM_bacteriocin"/>
    <property type="match status" value="1"/>
</dbReference>
<dbReference type="PROSITE" id="PS00211">
    <property type="entry name" value="ABC_TRANSPORTER_1"/>
    <property type="match status" value="1"/>
</dbReference>
<dbReference type="GO" id="GO:0016887">
    <property type="term" value="F:ATP hydrolysis activity"/>
    <property type="evidence" value="ECO:0007669"/>
    <property type="project" value="InterPro"/>
</dbReference>
<evidence type="ECO:0000256" key="11">
    <source>
        <dbReference type="SAM" id="Phobius"/>
    </source>
</evidence>
<dbReference type="GO" id="GO:0006508">
    <property type="term" value="P:proteolysis"/>
    <property type="evidence" value="ECO:0007669"/>
    <property type="project" value="InterPro"/>
</dbReference>
<sequence>MAASSKTHWRFRTPTRLQMEAVECGAAALASILQFHGRRVPLEQLRNDCAVSRDGAKASNIVKAARRYGLETKGVRTTADEALTAGEPFIAFWNVSHFVVVEGVKGDRVYLNDPGSGPRQVSREDFEESFSSVMLTFKPGPEFEPGGERPKLLPKLLPRLRGSGDAASIVMLFTLLLVVPGLVQPALIKTFIDDVLIRGYSNWVFVLVVGLIFSGAFSAFLTWVQQRYLLKMQMKLGVTIASEFFWHTLRLPVSFYAQRYIGDVAARVQSCHRLASLLAGPLPTTVIHALMIGFFGLVMLLFSWQLTVLVFALTFTNIAALQFAQRRRRDLNASLLNTSGKSQGAAMAGLQAMETLKASGTESDFFSLWSGYQTRTVNTQQQLSATTSVLEGVPSFLDHLMSALVLGGGALLIMKGQLTIGALIAFQALTVHVTTPIKHLVGLGSQLQEIEGDLDRLDDVLDNPQDPLLTEPPDDKTQPSLTPLSGRVELKDITFGYSPAEPPLIEGFSLKLKPGQRVALVGGSGSGKSTLAKLMTGLLVPQSGTVLYDDVPLFDLPRRLATRDIASVDQECILFAGTIRDNLTLWDDSVTDAAMRRATQDAMIHELIASRPGGYLEAVSEGGDNFSGGQRQRIEIARALIRDPAVLVLDEATAALDPVTEAQIDRALRRRGCTCVIVAHRLSTVRDADEIIMLEHGKVIERGTHEDLIALNGRYAALVGEA</sequence>
<evidence type="ECO:0000256" key="7">
    <source>
        <dbReference type="ARBA" id="ARBA00022840"/>
    </source>
</evidence>
<dbReference type="InterPro" id="IPR003593">
    <property type="entry name" value="AAA+_ATPase"/>
</dbReference>
<dbReference type="PROSITE" id="PS50929">
    <property type="entry name" value="ABC_TM1F"/>
    <property type="match status" value="1"/>
</dbReference>
<reference evidence="15 16" key="1">
    <citation type="submission" date="2019-11" db="EMBL/GenBank/DDBJ databases">
        <authorList>
            <person name="Zhang X.Y."/>
        </authorList>
    </citation>
    <scope>NUCLEOTIDE SEQUENCE [LARGE SCALE GENOMIC DNA]</scope>
    <source>
        <strain evidence="15 16">C176</strain>
    </source>
</reference>
<feature type="transmembrane region" description="Helical" evidence="11">
    <location>
        <begin position="203"/>
        <end position="224"/>
    </location>
</feature>
<dbReference type="Gene3D" id="1.20.1560.10">
    <property type="entry name" value="ABC transporter type 1, transmembrane domain"/>
    <property type="match status" value="1"/>
</dbReference>
<dbReference type="PROSITE" id="PS50990">
    <property type="entry name" value="PEPTIDASE_C39"/>
    <property type="match status" value="1"/>
</dbReference>
<dbReference type="InterPro" id="IPR022514">
    <property type="entry name" value="NHPM_micro_ABC1"/>
</dbReference>
<dbReference type="GO" id="GO:0008233">
    <property type="term" value="F:peptidase activity"/>
    <property type="evidence" value="ECO:0007669"/>
    <property type="project" value="InterPro"/>
</dbReference>
<dbReference type="Pfam" id="PF03412">
    <property type="entry name" value="Peptidase_C39"/>
    <property type="match status" value="1"/>
</dbReference>
<dbReference type="GO" id="GO:0015421">
    <property type="term" value="F:ABC-type oligopeptide transporter activity"/>
    <property type="evidence" value="ECO:0007669"/>
    <property type="project" value="TreeGrafter"/>
</dbReference>
<dbReference type="PANTHER" id="PTHR43394">
    <property type="entry name" value="ATP-DEPENDENT PERMEASE MDL1, MITOCHONDRIAL"/>
    <property type="match status" value="1"/>
</dbReference>
<organism evidence="15 16">
    <name type="scientific">Spiribacter salilacus</name>
    <dbReference type="NCBI Taxonomy" id="2664894"/>
    <lineage>
        <taxon>Bacteria</taxon>
        <taxon>Pseudomonadati</taxon>
        <taxon>Pseudomonadota</taxon>
        <taxon>Gammaproteobacteria</taxon>
        <taxon>Chromatiales</taxon>
        <taxon>Ectothiorhodospiraceae</taxon>
        <taxon>Spiribacter</taxon>
    </lineage>
</organism>
<evidence type="ECO:0000256" key="3">
    <source>
        <dbReference type="ARBA" id="ARBA00022475"/>
    </source>
</evidence>
<evidence type="ECO:0000256" key="1">
    <source>
        <dbReference type="ARBA" id="ARBA00004651"/>
    </source>
</evidence>
<dbReference type="SMART" id="SM00382">
    <property type="entry name" value="AAA"/>
    <property type="match status" value="1"/>
</dbReference>
<evidence type="ECO:0000256" key="10">
    <source>
        <dbReference type="SAM" id="MobiDB-lite"/>
    </source>
</evidence>
<dbReference type="NCBIfam" id="TIGR03796">
    <property type="entry name" value="NHLM_micro_ABC1"/>
    <property type="match status" value="1"/>
</dbReference>
<keyword evidence="9 11" id="KW-0472">Membrane</keyword>
<dbReference type="GO" id="GO:0005524">
    <property type="term" value="F:ATP binding"/>
    <property type="evidence" value="ECO:0007669"/>
    <property type="project" value="UniProtKB-KW"/>
</dbReference>
<dbReference type="FunFam" id="3.40.50.300:FF:000299">
    <property type="entry name" value="ABC transporter ATP-binding protein/permease"/>
    <property type="match status" value="1"/>
</dbReference>
<keyword evidence="6" id="KW-0378">Hydrolase</keyword>
<dbReference type="EMBL" id="WJPP01000005">
    <property type="protein sequence ID" value="MRH79017.1"/>
    <property type="molecule type" value="Genomic_DNA"/>
</dbReference>
<feature type="domain" description="ABC transmembrane type-1" evidence="13">
    <location>
        <begin position="169"/>
        <end position="449"/>
    </location>
</feature>
<dbReference type="Pfam" id="PF00005">
    <property type="entry name" value="ABC_tran"/>
    <property type="match status" value="1"/>
</dbReference>
<dbReference type="InterPro" id="IPR005074">
    <property type="entry name" value="Peptidase_C39"/>
</dbReference>
<dbReference type="AlphaFoldDB" id="A0A6N7QXF7"/>
<feature type="transmembrane region" description="Helical" evidence="11">
    <location>
        <begin position="304"/>
        <end position="324"/>
    </location>
</feature>
<dbReference type="InterPro" id="IPR039421">
    <property type="entry name" value="Type_1_exporter"/>
</dbReference>
<accession>A0A6N7QXF7</accession>